<dbReference type="AlphaFoldDB" id="A0A856MJ14"/>
<dbReference type="SUPFAM" id="SSF51182">
    <property type="entry name" value="RmlC-like cupins"/>
    <property type="match status" value="1"/>
</dbReference>
<evidence type="ECO:0000313" key="3">
    <source>
        <dbReference type="Proteomes" id="UP000503129"/>
    </source>
</evidence>
<dbReference type="RefSeq" id="WP_171977142.1">
    <property type="nucleotide sequence ID" value="NZ_CAWOXK010000001.1"/>
</dbReference>
<dbReference type="Proteomes" id="UP000503129">
    <property type="component" value="Chromosome"/>
</dbReference>
<proteinExistence type="predicted"/>
<dbReference type="Pfam" id="PF05899">
    <property type="entry name" value="Cupin_3"/>
    <property type="match status" value="1"/>
</dbReference>
<reference evidence="2 3" key="1">
    <citation type="submission" date="2018-06" db="EMBL/GenBank/DDBJ databases">
        <title>Comparative genomics of Brasilonema spp. strains.</title>
        <authorList>
            <person name="Alvarenga D.O."/>
            <person name="Fiore M.F."/>
            <person name="Varani A.M."/>
        </authorList>
    </citation>
    <scope>NUCLEOTIDE SEQUENCE [LARGE SCALE GENOMIC DNA]</scope>
    <source>
        <strain evidence="2 3">CENA114</strain>
    </source>
</reference>
<gene>
    <name evidence="2" type="ORF">DP114_22330</name>
</gene>
<name>A0A856MJ14_9CYAN</name>
<sequence>MEINVEHQPSIEQLNELGVFKWEIWTKEVSKFPWTYDTQETCYFLEGDVIVTPEGGESVQMGKGDLVTFPAGMSCTWDITSDVKKHYCFDE</sequence>
<keyword evidence="3" id="KW-1185">Reference proteome</keyword>
<organism evidence="2 3">
    <name type="scientific">Brasilonema sennae CENA114</name>
    <dbReference type="NCBI Taxonomy" id="415709"/>
    <lineage>
        <taxon>Bacteria</taxon>
        <taxon>Bacillati</taxon>
        <taxon>Cyanobacteriota</taxon>
        <taxon>Cyanophyceae</taxon>
        <taxon>Nostocales</taxon>
        <taxon>Scytonemataceae</taxon>
        <taxon>Brasilonema</taxon>
        <taxon>Bromeliae group (in: Brasilonema)</taxon>
    </lineage>
</organism>
<dbReference type="KEGG" id="bsen:DP114_22330"/>
<dbReference type="InterPro" id="IPR014710">
    <property type="entry name" value="RmlC-like_jellyroll"/>
</dbReference>
<feature type="domain" description="(S)-ureidoglycine aminohydrolase cupin" evidence="1">
    <location>
        <begin position="15"/>
        <end position="87"/>
    </location>
</feature>
<dbReference type="CDD" id="cd02227">
    <property type="entry name" value="cupin_TM1112-like"/>
    <property type="match status" value="1"/>
</dbReference>
<dbReference type="PANTHER" id="PTHR33271">
    <property type="entry name" value="OS04G0445200 PROTEIN"/>
    <property type="match status" value="1"/>
</dbReference>
<dbReference type="EMBL" id="CP030118">
    <property type="protein sequence ID" value="QDL10269.1"/>
    <property type="molecule type" value="Genomic_DNA"/>
</dbReference>
<evidence type="ECO:0000313" key="2">
    <source>
        <dbReference type="EMBL" id="QDL10269.1"/>
    </source>
</evidence>
<dbReference type="InterPro" id="IPR011051">
    <property type="entry name" value="RmlC_Cupin_sf"/>
</dbReference>
<accession>A0A856MJ14</accession>
<dbReference type="Gene3D" id="2.60.120.10">
    <property type="entry name" value="Jelly Rolls"/>
    <property type="match status" value="1"/>
</dbReference>
<protein>
    <submittedName>
        <fullName evidence="2">Cupin</fullName>
    </submittedName>
</protein>
<dbReference type="InterPro" id="IPR008579">
    <property type="entry name" value="UGlyAH_Cupin_dom"/>
</dbReference>
<evidence type="ECO:0000259" key="1">
    <source>
        <dbReference type="Pfam" id="PF05899"/>
    </source>
</evidence>
<dbReference type="PANTHER" id="PTHR33271:SF22">
    <property type="entry name" value="OS04G0445200 PROTEIN"/>
    <property type="match status" value="1"/>
</dbReference>